<keyword evidence="8" id="KW-1185">Reference proteome</keyword>
<evidence type="ECO:0000259" key="5">
    <source>
        <dbReference type="PROSITE" id="PS50042"/>
    </source>
</evidence>
<dbReference type="Pfam" id="PF13545">
    <property type="entry name" value="HTH_Crp_2"/>
    <property type="match status" value="1"/>
</dbReference>
<keyword evidence="1" id="KW-0805">Transcription regulation</keyword>
<organism evidence="7 8">
    <name type="scientific">Hyphomonas chukchiensis</name>
    <dbReference type="NCBI Taxonomy" id="1280947"/>
    <lineage>
        <taxon>Bacteria</taxon>
        <taxon>Pseudomonadati</taxon>
        <taxon>Pseudomonadota</taxon>
        <taxon>Alphaproteobacteria</taxon>
        <taxon>Hyphomonadales</taxon>
        <taxon>Hyphomonadaceae</taxon>
        <taxon>Hyphomonas</taxon>
    </lineage>
</organism>
<dbReference type="PATRIC" id="fig|1280947.3.peg.1954"/>
<dbReference type="GO" id="GO:0005829">
    <property type="term" value="C:cytosol"/>
    <property type="evidence" value="ECO:0007669"/>
    <property type="project" value="TreeGrafter"/>
</dbReference>
<evidence type="ECO:0000313" key="7">
    <source>
        <dbReference type="EMBL" id="KCZ57933.1"/>
    </source>
</evidence>
<dbReference type="Gene3D" id="1.10.10.10">
    <property type="entry name" value="Winged helix-like DNA-binding domain superfamily/Winged helix DNA-binding domain"/>
    <property type="match status" value="1"/>
</dbReference>
<keyword evidence="2" id="KW-0238">DNA-binding</keyword>
<protein>
    <recommendedName>
        <fullName evidence="9">HTH crp-type domain-containing protein</fullName>
    </recommendedName>
</protein>
<reference evidence="7 8" key="1">
    <citation type="journal article" date="2014" name="Antonie Van Leeuwenhoek">
        <title>Hyphomonas beringensis sp. nov. and Hyphomonas chukchiensis sp. nov., isolated from surface seawater of the Bering Sea and Chukchi Sea.</title>
        <authorList>
            <person name="Li C."/>
            <person name="Lai Q."/>
            <person name="Li G."/>
            <person name="Dong C."/>
            <person name="Wang J."/>
            <person name="Liao Y."/>
            <person name="Shao Z."/>
        </authorList>
    </citation>
    <scope>NUCLEOTIDE SEQUENCE [LARGE SCALE GENOMIC DNA]</scope>
    <source>
        <strain evidence="7 8">BH-BN04-4</strain>
    </source>
</reference>
<dbReference type="InterPro" id="IPR036388">
    <property type="entry name" value="WH-like_DNA-bd_sf"/>
</dbReference>
<feature type="domain" description="Cyclic nucleotide-binding" evidence="5">
    <location>
        <begin position="20"/>
        <end position="119"/>
    </location>
</feature>
<evidence type="ECO:0000256" key="2">
    <source>
        <dbReference type="ARBA" id="ARBA00023125"/>
    </source>
</evidence>
<feature type="region of interest" description="Disordered" evidence="4">
    <location>
        <begin position="246"/>
        <end position="267"/>
    </location>
</feature>
<dbReference type="InterPro" id="IPR000595">
    <property type="entry name" value="cNMP-bd_dom"/>
</dbReference>
<dbReference type="eggNOG" id="COG0664">
    <property type="taxonomic scope" value="Bacteria"/>
</dbReference>
<dbReference type="CDD" id="cd00038">
    <property type="entry name" value="CAP_ED"/>
    <property type="match status" value="1"/>
</dbReference>
<evidence type="ECO:0000313" key="8">
    <source>
        <dbReference type="Proteomes" id="UP000027190"/>
    </source>
</evidence>
<dbReference type="InterPro" id="IPR018488">
    <property type="entry name" value="cNMP-bd_CS"/>
</dbReference>
<dbReference type="InterPro" id="IPR014710">
    <property type="entry name" value="RmlC-like_jellyroll"/>
</dbReference>
<evidence type="ECO:0000256" key="1">
    <source>
        <dbReference type="ARBA" id="ARBA00023015"/>
    </source>
</evidence>
<dbReference type="PROSITE" id="PS00888">
    <property type="entry name" value="CNMP_BINDING_1"/>
    <property type="match status" value="1"/>
</dbReference>
<dbReference type="STRING" id="1280947.HY30_16870"/>
<dbReference type="SUPFAM" id="SSF46785">
    <property type="entry name" value="Winged helix' DNA-binding domain"/>
    <property type="match status" value="1"/>
</dbReference>
<sequence length="267" mass="30253">MQAFKNRLSQYAVINDDNWELIDNISTKTVTYRAGEDIVRVGEIAETLFIVNKGWAVRHRTLEDGRRQIVNFMLPGDIFDLQALACLEADHTVTSVTDVSILVIDTREFVQLLRTSGDISSSFWWAAVQEESILREQIVRLGRRSAKERIGHLLLELQRRMNGAMGTNHKQLPLPLTRVDLADALGLTPVHVSRTMSAMRHSGLIEESRGVILIDDRERLARICHFNTDYLHLRRLDFSKFSMPNGSSHITPHTNGKANGSSRPTRA</sequence>
<dbReference type="InterPro" id="IPR050397">
    <property type="entry name" value="Env_Response_Regulators"/>
</dbReference>
<dbReference type="PROSITE" id="PS51063">
    <property type="entry name" value="HTH_CRP_2"/>
    <property type="match status" value="1"/>
</dbReference>
<dbReference type="Gene3D" id="2.60.120.10">
    <property type="entry name" value="Jelly Rolls"/>
    <property type="match status" value="1"/>
</dbReference>
<dbReference type="SUPFAM" id="SSF51206">
    <property type="entry name" value="cAMP-binding domain-like"/>
    <property type="match status" value="1"/>
</dbReference>
<dbReference type="Proteomes" id="UP000027190">
    <property type="component" value="Unassembled WGS sequence"/>
</dbReference>
<dbReference type="OrthoDB" id="7584044at2"/>
<proteinExistence type="predicted"/>
<dbReference type="EMBL" id="AWFG01000025">
    <property type="protein sequence ID" value="KCZ57933.1"/>
    <property type="molecule type" value="Genomic_DNA"/>
</dbReference>
<dbReference type="InterPro" id="IPR036390">
    <property type="entry name" value="WH_DNA-bd_sf"/>
</dbReference>
<dbReference type="Pfam" id="PF00027">
    <property type="entry name" value="cNMP_binding"/>
    <property type="match status" value="1"/>
</dbReference>
<dbReference type="PROSITE" id="PS50042">
    <property type="entry name" value="CNMP_BINDING_3"/>
    <property type="match status" value="1"/>
</dbReference>
<dbReference type="PRINTS" id="PR00034">
    <property type="entry name" value="HTHCRP"/>
</dbReference>
<dbReference type="GO" id="GO:0003700">
    <property type="term" value="F:DNA-binding transcription factor activity"/>
    <property type="evidence" value="ECO:0007669"/>
    <property type="project" value="TreeGrafter"/>
</dbReference>
<dbReference type="InterPro" id="IPR018490">
    <property type="entry name" value="cNMP-bd_dom_sf"/>
</dbReference>
<evidence type="ECO:0008006" key="9">
    <source>
        <dbReference type="Google" id="ProtNLM"/>
    </source>
</evidence>
<evidence type="ECO:0000256" key="4">
    <source>
        <dbReference type="SAM" id="MobiDB-lite"/>
    </source>
</evidence>
<name>A0A062UJA5_9PROT</name>
<evidence type="ECO:0000256" key="3">
    <source>
        <dbReference type="ARBA" id="ARBA00023163"/>
    </source>
</evidence>
<dbReference type="InterPro" id="IPR012318">
    <property type="entry name" value="HTH_CRP"/>
</dbReference>
<gene>
    <name evidence="7" type="ORF">HY30_16870</name>
</gene>
<feature type="domain" description="HTH crp-type" evidence="6">
    <location>
        <begin position="144"/>
        <end position="218"/>
    </location>
</feature>
<comment type="caution">
    <text evidence="7">The sequence shown here is derived from an EMBL/GenBank/DDBJ whole genome shotgun (WGS) entry which is preliminary data.</text>
</comment>
<dbReference type="RefSeq" id="WP_051615274.1">
    <property type="nucleotide sequence ID" value="NZ_AWFG01000025.1"/>
</dbReference>
<keyword evidence="3" id="KW-0804">Transcription</keyword>
<dbReference type="SMART" id="SM00100">
    <property type="entry name" value="cNMP"/>
    <property type="match status" value="1"/>
</dbReference>
<dbReference type="PANTHER" id="PTHR24567">
    <property type="entry name" value="CRP FAMILY TRANSCRIPTIONAL REGULATORY PROTEIN"/>
    <property type="match status" value="1"/>
</dbReference>
<dbReference type="SMART" id="SM00419">
    <property type="entry name" value="HTH_CRP"/>
    <property type="match status" value="1"/>
</dbReference>
<dbReference type="PANTHER" id="PTHR24567:SF26">
    <property type="entry name" value="REGULATORY PROTEIN YEIL"/>
    <property type="match status" value="1"/>
</dbReference>
<dbReference type="GO" id="GO:0003677">
    <property type="term" value="F:DNA binding"/>
    <property type="evidence" value="ECO:0007669"/>
    <property type="project" value="UniProtKB-KW"/>
</dbReference>
<evidence type="ECO:0000259" key="6">
    <source>
        <dbReference type="PROSITE" id="PS51063"/>
    </source>
</evidence>
<dbReference type="CDD" id="cd00092">
    <property type="entry name" value="HTH_CRP"/>
    <property type="match status" value="1"/>
</dbReference>
<accession>A0A062UJA5</accession>
<dbReference type="AlphaFoldDB" id="A0A062UJA5"/>